<organism evidence="3 4">
    <name type="scientific">Thiopseudomonas acetoxidans</name>
    <dbReference type="NCBI Taxonomy" id="3041622"/>
    <lineage>
        <taxon>Bacteria</taxon>
        <taxon>Pseudomonadati</taxon>
        <taxon>Pseudomonadota</taxon>
        <taxon>Gammaproteobacteria</taxon>
        <taxon>Pseudomonadales</taxon>
        <taxon>Pseudomonadaceae</taxon>
        <taxon>Thiopseudomonas</taxon>
    </lineage>
</organism>
<keyword evidence="2" id="KW-0732">Signal</keyword>
<accession>A0ABT7SPU1</accession>
<evidence type="ECO:0000313" key="4">
    <source>
        <dbReference type="Proteomes" id="UP001241056"/>
    </source>
</evidence>
<dbReference type="InterPro" id="IPR016866">
    <property type="entry name" value="UCP028069"/>
</dbReference>
<keyword evidence="1" id="KW-0175">Coiled coil</keyword>
<dbReference type="RefSeq" id="WP_289410672.1">
    <property type="nucleotide sequence ID" value="NZ_JAUCDY010000006.1"/>
</dbReference>
<feature type="chain" id="PRO_5046548719" evidence="2">
    <location>
        <begin position="23"/>
        <end position="256"/>
    </location>
</feature>
<name>A0ABT7SPU1_9GAMM</name>
<keyword evidence="4" id="KW-1185">Reference proteome</keyword>
<dbReference type="EMBL" id="JAUCDY010000006">
    <property type="protein sequence ID" value="MDM7858019.1"/>
    <property type="molecule type" value="Genomic_DNA"/>
</dbReference>
<sequence length="256" mass="29468">MQLPFLRCATLSLALCTGTVMANTVEQALDENTAHSQAAQRSQQQVEQLDDATQKMLQEYRTALLKTKTLTGYNKQMRELVAAQQQELAGYQQQLADLQDTEAAVTPQMQRMLEVLEQFISADLPFLPYERRDRLETLQDLLPRADVSIAEKYRRILEAYQIESDYGRTLEVWRDALKRDGNELNVDFLRLGRLMLYYQTPDGHETGWWNAQAKEWQVLNGNARRPVAQAIAIARQQKSPDWLALPIKTLAWEAQQ</sequence>
<dbReference type="Proteomes" id="UP001241056">
    <property type="component" value="Unassembled WGS sequence"/>
</dbReference>
<evidence type="ECO:0000256" key="1">
    <source>
        <dbReference type="SAM" id="Coils"/>
    </source>
</evidence>
<evidence type="ECO:0000256" key="2">
    <source>
        <dbReference type="SAM" id="SignalP"/>
    </source>
</evidence>
<feature type="signal peptide" evidence="2">
    <location>
        <begin position="1"/>
        <end position="22"/>
    </location>
</feature>
<gene>
    <name evidence="3" type="ORF">QEZ41_06975</name>
</gene>
<dbReference type="PIRSF" id="PIRSF028069">
    <property type="entry name" value="UCP028069"/>
    <property type="match status" value="1"/>
</dbReference>
<feature type="coiled-coil region" evidence="1">
    <location>
        <begin position="39"/>
        <end position="101"/>
    </location>
</feature>
<reference evidence="3 4" key="1">
    <citation type="submission" date="2023-06" db="EMBL/GenBank/DDBJ databases">
        <title>Thiopseudomonas sp. CY1220 draft genome sequence.</title>
        <authorList>
            <person name="Zhao G."/>
            <person name="An M."/>
        </authorList>
    </citation>
    <scope>NUCLEOTIDE SEQUENCE [LARGE SCALE GENOMIC DNA]</scope>
    <source>
        <strain evidence="3 4">CY1220</strain>
    </source>
</reference>
<evidence type="ECO:0000313" key="3">
    <source>
        <dbReference type="EMBL" id="MDM7858019.1"/>
    </source>
</evidence>
<dbReference type="Pfam" id="PF11932">
    <property type="entry name" value="DUF3450"/>
    <property type="match status" value="1"/>
</dbReference>
<comment type="caution">
    <text evidence="3">The sequence shown here is derived from an EMBL/GenBank/DDBJ whole genome shotgun (WGS) entry which is preliminary data.</text>
</comment>
<protein>
    <submittedName>
        <fullName evidence="3">DUF3450 domain-containing protein</fullName>
    </submittedName>
</protein>
<proteinExistence type="predicted"/>